<feature type="region of interest" description="Disordered" evidence="1">
    <location>
        <begin position="359"/>
        <end position="381"/>
    </location>
</feature>
<proteinExistence type="predicted"/>
<dbReference type="Proteomes" id="UP001057580">
    <property type="component" value="Chromosome"/>
</dbReference>
<evidence type="ECO:0008006" key="4">
    <source>
        <dbReference type="Google" id="ProtNLM"/>
    </source>
</evidence>
<dbReference type="Pfam" id="PF08309">
    <property type="entry name" value="LVIVD"/>
    <property type="match status" value="1"/>
</dbReference>
<feature type="region of interest" description="Disordered" evidence="1">
    <location>
        <begin position="478"/>
        <end position="502"/>
    </location>
</feature>
<dbReference type="KEGG" id="ssai:N0B31_08800"/>
<dbReference type="InterPro" id="IPR013211">
    <property type="entry name" value="LVIVD"/>
</dbReference>
<feature type="compositionally biased region" description="Polar residues" evidence="1">
    <location>
        <begin position="36"/>
        <end position="45"/>
    </location>
</feature>
<dbReference type="AlphaFoldDB" id="A0A9E7R828"/>
<organism evidence="2 3">
    <name type="scientific">Salinirubellus salinus</name>
    <dbReference type="NCBI Taxonomy" id="1364945"/>
    <lineage>
        <taxon>Archaea</taxon>
        <taxon>Methanobacteriati</taxon>
        <taxon>Methanobacteriota</taxon>
        <taxon>Stenosarchaea group</taxon>
        <taxon>Halobacteria</taxon>
        <taxon>Halobacteriales</taxon>
        <taxon>Natronomonadaceae</taxon>
        <taxon>Salinirubellus</taxon>
    </lineage>
</organism>
<feature type="region of interest" description="Disordered" evidence="1">
    <location>
        <begin position="637"/>
        <end position="659"/>
    </location>
</feature>
<sequence length="709" mass="75226">MAQRDDLAEATRRTVLKTTAAALGVGAATGTASAHEWNTTQSGDGNPNRKPEQVGRSTGNVEDVGYHSVGGRGSESGRNGQARTPHYGAFTEIRTHGDYAYVGMFSSRGDSEGRGMAIVDIGDYNRAESEAEVEDAEMRVVSFFRNTNAATAMMDLKVSDDGEFVFLGTQPITALFDETPTSPGYDLNDSSTSGPNTGGVLAVDVSDPFDPTLVDAAETFTTGIHNLFHHRIGGSEYVFACKDIELDGTAGVYVFEFDRRASQLSLVNRWTATGGNNARGELTPTGGMDFYCHDVEVQNDPRTGRPTVYVAYWNAGVRVLDATDPTAMEEIGHFPMRQAHFVTPAPALVDGKRVLVASHEEPGSDTDGSTSGEPVEGKTNPYSTGTVFVADADGIYDHVLDTGEKTGEPTVTEIGELDNWTWQDAAELAGTDDVEFANFELSPHNSEIAEHADGSFWVHQAHYHGGIRFLQIQPGSDDGVTGPSGERDVSGVDWTLSDEGWTRPDYGVPDESTMQGLSGVTPNVWGAVESNGVTFGSDINQGVLAARNTDVPLGGGPAVVEVVAADDGFAFTGGGTDQIDLELAHLARYDSVEVRDRLAPGWRVVGGDGHSTTVAGGSTFVEFDAEVSEGDSRTYFAEAPSESGSSQFGPVEVSTDGGDTWQAVPGTVRSNYVAGTGVALGTAAGAVGLLGSQRERLRERVSRWLGREE</sequence>
<reference evidence="2" key="1">
    <citation type="submission" date="2022-09" db="EMBL/GenBank/DDBJ databases">
        <title>Diverse halophilic archaea isolated from saline environments.</title>
        <authorList>
            <person name="Cui H.-L."/>
        </authorList>
    </citation>
    <scope>NUCLEOTIDE SEQUENCE</scope>
    <source>
        <strain evidence="2">ZS-35-S2</strain>
    </source>
</reference>
<dbReference type="PROSITE" id="PS51318">
    <property type="entry name" value="TAT"/>
    <property type="match status" value="1"/>
</dbReference>
<evidence type="ECO:0000256" key="1">
    <source>
        <dbReference type="SAM" id="MobiDB-lite"/>
    </source>
</evidence>
<name>A0A9E7R828_9EURY</name>
<feature type="region of interest" description="Disordered" evidence="1">
    <location>
        <begin position="27"/>
        <end position="84"/>
    </location>
</feature>
<dbReference type="EMBL" id="CP104003">
    <property type="protein sequence ID" value="UWM56380.1"/>
    <property type="molecule type" value="Genomic_DNA"/>
</dbReference>
<dbReference type="InterPro" id="IPR006311">
    <property type="entry name" value="TAT_signal"/>
</dbReference>
<protein>
    <recommendedName>
        <fullName evidence="4">LVIVD repeat-containing protein</fullName>
    </recommendedName>
</protein>
<evidence type="ECO:0000313" key="3">
    <source>
        <dbReference type="Proteomes" id="UP001057580"/>
    </source>
</evidence>
<dbReference type="RefSeq" id="WP_260643494.1">
    <property type="nucleotide sequence ID" value="NZ_CP104003.1"/>
</dbReference>
<gene>
    <name evidence="2" type="ORF">N0B31_08800</name>
</gene>
<dbReference type="GeneID" id="74942516"/>
<accession>A0A9E7R828</accession>
<keyword evidence="3" id="KW-1185">Reference proteome</keyword>
<evidence type="ECO:0000313" key="2">
    <source>
        <dbReference type="EMBL" id="UWM56380.1"/>
    </source>
</evidence>